<dbReference type="InterPro" id="IPR036388">
    <property type="entry name" value="WH-like_DNA-bd_sf"/>
</dbReference>
<gene>
    <name evidence="6" type="ORF">UFOPK2237_00847</name>
</gene>
<dbReference type="Gene3D" id="3.30.390.60">
    <property type="entry name" value="Heat-inducible transcription repressor hrca homolog, domain 3"/>
    <property type="match status" value="1"/>
</dbReference>
<dbReference type="InterPro" id="IPR036390">
    <property type="entry name" value="WH_DNA-bd_sf"/>
</dbReference>
<protein>
    <submittedName>
        <fullName evidence="6">Unannotated protein</fullName>
    </submittedName>
</protein>
<keyword evidence="1" id="KW-0678">Repressor</keyword>
<sequence length="338" mass="36881">MEDRKLAVLRAIVEDYVQTHEPVGSKALADRHSLGVSSATIRNDMSALEEEGYISAPHTSAGRIPTDKGYRLFVDKLNSIKPMSQPERKAIQTFLDQAVDLDDVMNRTVRLLSQLTKQVALVQYPSLGRISVRHIELVSSGGTRLLLILIADTGRIEQRTVDMMSKFSDDFLHDLRTRLNVALDGQLFTDVPDRLLGLADYFAPEFKPAVNTVVATILDAVVSQNEERVVVGGTSNLARVGEDFTTAVGPVLEALEEHVVLLRLFGEAAEPDSLTVRIGHENPVEELQRASVVTVGYGSGDQALATMGILGPTRMDYAGSMGAVRAVAKYVGQILKDQ</sequence>
<dbReference type="GO" id="GO:0003677">
    <property type="term" value="F:DNA binding"/>
    <property type="evidence" value="ECO:0007669"/>
    <property type="project" value="InterPro"/>
</dbReference>
<keyword evidence="4" id="KW-0804">Transcription</keyword>
<organism evidence="6">
    <name type="scientific">freshwater metagenome</name>
    <dbReference type="NCBI Taxonomy" id="449393"/>
    <lineage>
        <taxon>unclassified sequences</taxon>
        <taxon>metagenomes</taxon>
        <taxon>ecological metagenomes</taxon>
    </lineage>
</organism>
<dbReference type="InterPro" id="IPR021153">
    <property type="entry name" value="HrcA_C"/>
</dbReference>
<evidence type="ECO:0000313" key="6">
    <source>
        <dbReference type="EMBL" id="CAB4657138.1"/>
    </source>
</evidence>
<reference evidence="6" key="1">
    <citation type="submission" date="2020-05" db="EMBL/GenBank/DDBJ databases">
        <authorList>
            <person name="Chiriac C."/>
            <person name="Salcher M."/>
            <person name="Ghai R."/>
            <person name="Kavagutti S V."/>
        </authorList>
    </citation>
    <scope>NUCLEOTIDE SEQUENCE</scope>
</reference>
<dbReference type="Gene3D" id="3.30.450.40">
    <property type="match status" value="1"/>
</dbReference>
<dbReference type="FunFam" id="1.10.10.10:FF:000049">
    <property type="entry name" value="Heat-inducible transcription repressor HrcA"/>
    <property type="match status" value="1"/>
</dbReference>
<evidence type="ECO:0000256" key="1">
    <source>
        <dbReference type="ARBA" id="ARBA00022491"/>
    </source>
</evidence>
<dbReference type="InterPro" id="IPR023120">
    <property type="entry name" value="WHTH_transcript_rep_HrcA_IDD"/>
</dbReference>
<accession>A0A6J6L7E0</accession>
<dbReference type="SUPFAM" id="SSF55781">
    <property type="entry name" value="GAF domain-like"/>
    <property type="match status" value="1"/>
</dbReference>
<dbReference type="EMBL" id="CAEZWI010000107">
    <property type="protein sequence ID" value="CAB4657138.1"/>
    <property type="molecule type" value="Genomic_DNA"/>
</dbReference>
<dbReference type="InterPro" id="IPR029016">
    <property type="entry name" value="GAF-like_dom_sf"/>
</dbReference>
<keyword evidence="2" id="KW-0805">Transcription regulation</keyword>
<dbReference type="PIRSF" id="PIRSF005485">
    <property type="entry name" value="HrcA"/>
    <property type="match status" value="1"/>
</dbReference>
<name>A0A6J6L7E0_9ZZZZ</name>
<dbReference type="PANTHER" id="PTHR34824">
    <property type="entry name" value="HEAT-INDUCIBLE TRANSCRIPTION REPRESSOR HRCA"/>
    <property type="match status" value="1"/>
</dbReference>
<evidence type="ECO:0000259" key="5">
    <source>
        <dbReference type="Pfam" id="PF01628"/>
    </source>
</evidence>
<evidence type="ECO:0000256" key="2">
    <source>
        <dbReference type="ARBA" id="ARBA00023015"/>
    </source>
</evidence>
<dbReference type="AlphaFoldDB" id="A0A6J6L7E0"/>
<evidence type="ECO:0000256" key="4">
    <source>
        <dbReference type="ARBA" id="ARBA00023163"/>
    </source>
</evidence>
<dbReference type="PANTHER" id="PTHR34824:SF1">
    <property type="entry name" value="HEAT-INDUCIBLE TRANSCRIPTION REPRESSOR HRCA"/>
    <property type="match status" value="1"/>
</dbReference>
<dbReference type="Gene3D" id="1.10.10.10">
    <property type="entry name" value="Winged helix-like DNA-binding domain superfamily/Winged helix DNA-binding domain"/>
    <property type="match status" value="1"/>
</dbReference>
<keyword evidence="3" id="KW-0346">Stress response</keyword>
<dbReference type="InterPro" id="IPR002571">
    <property type="entry name" value="HrcA"/>
</dbReference>
<dbReference type="GO" id="GO:0045892">
    <property type="term" value="P:negative regulation of DNA-templated transcription"/>
    <property type="evidence" value="ECO:0007669"/>
    <property type="project" value="TreeGrafter"/>
</dbReference>
<dbReference type="NCBIfam" id="TIGR00331">
    <property type="entry name" value="hrcA"/>
    <property type="match status" value="1"/>
</dbReference>
<dbReference type="SUPFAM" id="SSF46785">
    <property type="entry name" value="Winged helix' DNA-binding domain"/>
    <property type="match status" value="1"/>
</dbReference>
<feature type="domain" description="Heat-inducible transcription repressor HrcA C-terminal" evidence="5">
    <location>
        <begin position="102"/>
        <end position="320"/>
    </location>
</feature>
<dbReference type="HAMAP" id="MF_00081">
    <property type="entry name" value="HrcA"/>
    <property type="match status" value="1"/>
</dbReference>
<proteinExistence type="inferred from homology"/>
<dbReference type="Pfam" id="PF01628">
    <property type="entry name" value="HrcA"/>
    <property type="match status" value="1"/>
</dbReference>
<evidence type="ECO:0000256" key="3">
    <source>
        <dbReference type="ARBA" id="ARBA00023016"/>
    </source>
</evidence>